<gene>
    <name evidence="2" type="ORF">DYBT9623_01944</name>
</gene>
<evidence type="ECO:0000313" key="3">
    <source>
        <dbReference type="Proteomes" id="UP000679725"/>
    </source>
</evidence>
<sequence length="258" mass="30215">MKSIISLVLRYIPRPYLQLVGHWAARFLSIFYIGNKVQCPVCESKYRKFLPYGRNTSSRENALCPGCLSLERHRLMGLYLKQKTNFFTADLKVLHVAPEYCFIDRFEKMKNLDYITADIESPLAKVKMDIHQIPFPANTFDVAFCNHVMEHVDDYILAMSELHRVLKPGGWALIQSPQDLKYATTYEDVTITDPKEREKHFLQNDHLRLFGRDYGRELEKGGFTVKEDRFVMDELTKAEVKRYALPEEEIVYFCQKLA</sequence>
<dbReference type="CDD" id="cd02440">
    <property type="entry name" value="AdoMet_MTases"/>
    <property type="match status" value="1"/>
</dbReference>
<dbReference type="Proteomes" id="UP000679725">
    <property type="component" value="Unassembled WGS sequence"/>
</dbReference>
<evidence type="ECO:0000313" key="2">
    <source>
        <dbReference type="EMBL" id="CAG5069208.1"/>
    </source>
</evidence>
<dbReference type="InterPro" id="IPR029063">
    <property type="entry name" value="SAM-dependent_MTases_sf"/>
</dbReference>
<proteinExistence type="predicted"/>
<dbReference type="InterPro" id="IPR013216">
    <property type="entry name" value="Methyltransf_11"/>
</dbReference>
<keyword evidence="3" id="KW-1185">Reference proteome</keyword>
<dbReference type="Gene3D" id="3.40.50.150">
    <property type="entry name" value="Vaccinia Virus protein VP39"/>
    <property type="match status" value="1"/>
</dbReference>
<feature type="domain" description="Methyltransferase type 11" evidence="1">
    <location>
        <begin position="121"/>
        <end position="174"/>
    </location>
</feature>
<dbReference type="SUPFAM" id="SSF53335">
    <property type="entry name" value="S-adenosyl-L-methionine-dependent methyltransferases"/>
    <property type="match status" value="1"/>
</dbReference>
<dbReference type="RefSeq" id="WP_215233291.1">
    <property type="nucleotide sequence ID" value="NZ_CAJRAU010000002.1"/>
</dbReference>
<dbReference type="Pfam" id="PF08241">
    <property type="entry name" value="Methyltransf_11"/>
    <property type="match status" value="1"/>
</dbReference>
<evidence type="ECO:0000259" key="1">
    <source>
        <dbReference type="Pfam" id="PF08241"/>
    </source>
</evidence>
<organism evidence="2 3">
    <name type="scientific">Dyadobacter linearis</name>
    <dbReference type="NCBI Taxonomy" id="2823330"/>
    <lineage>
        <taxon>Bacteria</taxon>
        <taxon>Pseudomonadati</taxon>
        <taxon>Bacteroidota</taxon>
        <taxon>Cytophagia</taxon>
        <taxon>Cytophagales</taxon>
        <taxon>Spirosomataceae</taxon>
        <taxon>Dyadobacter</taxon>
    </lineage>
</organism>
<dbReference type="EMBL" id="CAJRAU010000002">
    <property type="protein sequence ID" value="CAG5069208.1"/>
    <property type="molecule type" value="Genomic_DNA"/>
</dbReference>
<protein>
    <recommendedName>
        <fullName evidence="1">Methyltransferase type 11 domain-containing protein</fullName>
    </recommendedName>
</protein>
<comment type="caution">
    <text evidence="2">The sequence shown here is derived from an EMBL/GenBank/DDBJ whole genome shotgun (WGS) entry which is preliminary data.</text>
</comment>
<accession>A0ABN7R5E4</accession>
<name>A0ABN7R5E4_9BACT</name>
<reference evidence="2 3" key="1">
    <citation type="submission" date="2021-04" db="EMBL/GenBank/DDBJ databases">
        <authorList>
            <person name="Rodrigo-Torres L."/>
            <person name="Arahal R. D."/>
            <person name="Lucena T."/>
        </authorList>
    </citation>
    <scope>NUCLEOTIDE SEQUENCE [LARGE SCALE GENOMIC DNA]</scope>
    <source>
        <strain evidence="2 3">CECT 9623</strain>
    </source>
</reference>